<comment type="caution">
    <text evidence="3">The sequence shown here is derived from an EMBL/GenBank/DDBJ whole genome shotgun (WGS) entry which is preliminary data.</text>
</comment>
<dbReference type="EMBL" id="JAXAFJ010000003">
    <property type="protein sequence ID" value="MDX6805745.1"/>
    <property type="molecule type" value="Genomic_DNA"/>
</dbReference>
<evidence type="ECO:0000313" key="4">
    <source>
        <dbReference type="Proteomes" id="UP001274321"/>
    </source>
</evidence>
<dbReference type="PROSITE" id="PS50112">
    <property type="entry name" value="PAS"/>
    <property type="match status" value="1"/>
</dbReference>
<name>A0ABU4RLQ4_9HYPH</name>
<dbReference type="SUPFAM" id="SSF55785">
    <property type="entry name" value="PYP-like sensor domain (PAS domain)"/>
    <property type="match status" value="1"/>
</dbReference>
<dbReference type="NCBIfam" id="TIGR00229">
    <property type="entry name" value="sensory_box"/>
    <property type="match status" value="1"/>
</dbReference>
<accession>A0ABU4RLQ4</accession>
<dbReference type="InterPro" id="IPR000700">
    <property type="entry name" value="PAS-assoc_C"/>
</dbReference>
<keyword evidence="4" id="KW-1185">Reference proteome</keyword>
<dbReference type="InterPro" id="IPR035965">
    <property type="entry name" value="PAS-like_dom_sf"/>
</dbReference>
<dbReference type="InterPro" id="IPR000014">
    <property type="entry name" value="PAS"/>
</dbReference>
<proteinExistence type="predicted"/>
<organism evidence="3 4">
    <name type="scientific">Terrihabitans rhizophilus</name>
    <dbReference type="NCBI Taxonomy" id="3092662"/>
    <lineage>
        <taxon>Bacteria</taxon>
        <taxon>Pseudomonadati</taxon>
        <taxon>Pseudomonadota</taxon>
        <taxon>Alphaproteobacteria</taxon>
        <taxon>Hyphomicrobiales</taxon>
        <taxon>Terrihabitans</taxon>
    </lineage>
</organism>
<dbReference type="PROSITE" id="PS50113">
    <property type="entry name" value="PAC"/>
    <property type="match status" value="1"/>
</dbReference>
<dbReference type="Proteomes" id="UP001274321">
    <property type="component" value="Unassembled WGS sequence"/>
</dbReference>
<feature type="domain" description="PAC" evidence="2">
    <location>
        <begin position="76"/>
        <end position="128"/>
    </location>
</feature>
<evidence type="ECO:0000259" key="2">
    <source>
        <dbReference type="PROSITE" id="PS50113"/>
    </source>
</evidence>
<dbReference type="Pfam" id="PF00989">
    <property type="entry name" value="PAS"/>
    <property type="match status" value="1"/>
</dbReference>
<evidence type="ECO:0000259" key="1">
    <source>
        <dbReference type="PROSITE" id="PS50112"/>
    </source>
</evidence>
<dbReference type="SMART" id="SM00091">
    <property type="entry name" value="PAS"/>
    <property type="match status" value="1"/>
</dbReference>
<gene>
    <name evidence="3" type="ORF">SCD90_06695</name>
</gene>
<dbReference type="InterPro" id="IPR001610">
    <property type="entry name" value="PAC"/>
</dbReference>
<dbReference type="CDD" id="cd00130">
    <property type="entry name" value="PAS"/>
    <property type="match status" value="1"/>
</dbReference>
<dbReference type="SMART" id="SM00086">
    <property type="entry name" value="PAC"/>
    <property type="match status" value="1"/>
</dbReference>
<feature type="domain" description="PAS" evidence="1">
    <location>
        <begin position="1"/>
        <end position="51"/>
    </location>
</feature>
<dbReference type="InterPro" id="IPR013767">
    <property type="entry name" value="PAS_fold"/>
</dbReference>
<sequence>MGEAFLDGQADAVIVSDREGYITLWNPGAERIFGFTEADAMGQSLDIIIPEGLRARHWEGYRETAASGESRYGAGDLLSVPALCKDGRRISVEFTITMLRDAAGVVIGMIAVLRDVTARFEEAKALKKRLAALEAAGQEATASVASS</sequence>
<reference evidence="3 4" key="1">
    <citation type="submission" date="2023-11" db="EMBL/GenBank/DDBJ databases">
        <authorList>
            <person name="Bao R."/>
        </authorList>
    </citation>
    <scope>NUCLEOTIDE SEQUENCE [LARGE SCALE GENOMIC DNA]</scope>
    <source>
        <strain evidence="3 4">PJ23</strain>
    </source>
</reference>
<dbReference type="Gene3D" id="3.30.450.20">
    <property type="entry name" value="PAS domain"/>
    <property type="match status" value="1"/>
</dbReference>
<protein>
    <submittedName>
        <fullName evidence="3">PAS domain-containing protein</fullName>
    </submittedName>
</protein>
<evidence type="ECO:0000313" key="3">
    <source>
        <dbReference type="EMBL" id="MDX6805745.1"/>
    </source>
</evidence>